<evidence type="ECO:0000313" key="2">
    <source>
        <dbReference type="EMBL" id="PJJ61476.1"/>
    </source>
</evidence>
<organism evidence="2 3">
    <name type="scientific">Compostimonas suwonensis</name>
    <dbReference type="NCBI Taxonomy" id="1048394"/>
    <lineage>
        <taxon>Bacteria</taxon>
        <taxon>Bacillati</taxon>
        <taxon>Actinomycetota</taxon>
        <taxon>Actinomycetes</taxon>
        <taxon>Micrococcales</taxon>
        <taxon>Microbacteriaceae</taxon>
        <taxon>Compostimonas</taxon>
    </lineage>
</organism>
<dbReference type="Pfam" id="PF13472">
    <property type="entry name" value="Lipase_GDSL_2"/>
    <property type="match status" value="1"/>
</dbReference>
<dbReference type="Gene3D" id="3.40.50.1110">
    <property type="entry name" value="SGNH hydrolase"/>
    <property type="match status" value="1"/>
</dbReference>
<dbReference type="Proteomes" id="UP000230161">
    <property type="component" value="Unassembled WGS sequence"/>
</dbReference>
<accession>A0A2M9BU43</accession>
<dbReference type="InterPro" id="IPR051532">
    <property type="entry name" value="Ester_Hydrolysis_Enzymes"/>
</dbReference>
<comment type="caution">
    <text evidence="2">The sequence shown here is derived from an EMBL/GenBank/DDBJ whole genome shotgun (WGS) entry which is preliminary data.</text>
</comment>
<dbReference type="InterPro" id="IPR013830">
    <property type="entry name" value="SGNH_hydro"/>
</dbReference>
<keyword evidence="3" id="KW-1185">Reference proteome</keyword>
<dbReference type="InterPro" id="IPR036514">
    <property type="entry name" value="SGNH_hydro_sf"/>
</dbReference>
<feature type="domain" description="SGNH hydrolase-type esterase" evidence="1">
    <location>
        <begin position="24"/>
        <end position="176"/>
    </location>
</feature>
<protein>
    <submittedName>
        <fullName evidence="2">Lysophospholipase L1-like esterase</fullName>
    </submittedName>
</protein>
<proteinExistence type="predicted"/>
<dbReference type="SUPFAM" id="SSF52266">
    <property type="entry name" value="SGNH hydrolase"/>
    <property type="match status" value="1"/>
</dbReference>
<dbReference type="PANTHER" id="PTHR30383">
    <property type="entry name" value="THIOESTERASE 1/PROTEASE 1/LYSOPHOSPHOLIPASE L1"/>
    <property type="match status" value="1"/>
</dbReference>
<gene>
    <name evidence="2" type="ORF">CLV54_2421</name>
</gene>
<name>A0A2M9BU43_9MICO</name>
<dbReference type="GO" id="GO:0004622">
    <property type="term" value="F:phosphatidylcholine lysophospholipase activity"/>
    <property type="evidence" value="ECO:0007669"/>
    <property type="project" value="TreeGrafter"/>
</dbReference>
<dbReference type="PANTHER" id="PTHR30383:SF5">
    <property type="entry name" value="SGNH HYDROLASE-TYPE ESTERASE DOMAIN-CONTAINING PROTEIN"/>
    <property type="match status" value="1"/>
</dbReference>
<dbReference type="AlphaFoldDB" id="A0A2M9BU43"/>
<sequence>MMEKGTAPERPGRLAMTTVGTIVFAGDSITEAGRWAEWFPDHETHNLGAGGDTTDHLLARLSEIVDLDPDAVVLLIGTNDLAWRRSVEHVVRTIETILVTLRKALPETRILLQSVIPRGAEYAESIQEINRHLWQFAPTVRAQYLDLWPVLSSDGTAIDSVFSDDELHLTDAGYEAWLAALRPAIDALDALPPITRPIVLPVDHYERPRRGF</sequence>
<dbReference type="EMBL" id="PGFB01000004">
    <property type="protein sequence ID" value="PJJ61476.1"/>
    <property type="molecule type" value="Genomic_DNA"/>
</dbReference>
<evidence type="ECO:0000313" key="3">
    <source>
        <dbReference type="Proteomes" id="UP000230161"/>
    </source>
</evidence>
<reference evidence="2 3" key="1">
    <citation type="submission" date="2017-11" db="EMBL/GenBank/DDBJ databases">
        <title>Genomic Encyclopedia of Archaeal and Bacterial Type Strains, Phase II (KMG-II): From Individual Species to Whole Genera.</title>
        <authorList>
            <person name="Goeker M."/>
        </authorList>
    </citation>
    <scope>NUCLEOTIDE SEQUENCE [LARGE SCALE GENOMIC DNA]</scope>
    <source>
        <strain evidence="2 3">DSM 25625</strain>
    </source>
</reference>
<evidence type="ECO:0000259" key="1">
    <source>
        <dbReference type="Pfam" id="PF13472"/>
    </source>
</evidence>